<comment type="caution">
    <text evidence="1">The sequence shown here is derived from an EMBL/GenBank/DDBJ whole genome shotgun (WGS) entry which is preliminary data.</text>
</comment>
<dbReference type="AlphaFoldDB" id="A0A397TDS3"/>
<dbReference type="Proteomes" id="UP000265703">
    <property type="component" value="Unassembled WGS sequence"/>
</dbReference>
<evidence type="ECO:0000313" key="2">
    <source>
        <dbReference type="Proteomes" id="UP000265703"/>
    </source>
</evidence>
<proteinExistence type="predicted"/>
<evidence type="ECO:0000313" key="1">
    <source>
        <dbReference type="EMBL" id="RIA96082.1"/>
    </source>
</evidence>
<protein>
    <submittedName>
        <fullName evidence="1">Uncharacterized protein</fullName>
    </submittedName>
</protein>
<gene>
    <name evidence="1" type="ORF">C1645_815911</name>
</gene>
<sequence length="52" mass="5944">MEEDEAKLAKLEQNNKEKAKLINCDVGKIKQERVVIDVAIQLNFDEIDATNK</sequence>
<name>A0A397TDS3_9GLOM</name>
<accession>A0A397TDS3</accession>
<organism evidence="1 2">
    <name type="scientific">Glomus cerebriforme</name>
    <dbReference type="NCBI Taxonomy" id="658196"/>
    <lineage>
        <taxon>Eukaryota</taxon>
        <taxon>Fungi</taxon>
        <taxon>Fungi incertae sedis</taxon>
        <taxon>Mucoromycota</taxon>
        <taxon>Glomeromycotina</taxon>
        <taxon>Glomeromycetes</taxon>
        <taxon>Glomerales</taxon>
        <taxon>Glomeraceae</taxon>
        <taxon>Glomus</taxon>
    </lineage>
</organism>
<keyword evidence="2" id="KW-1185">Reference proteome</keyword>
<dbReference type="EMBL" id="QKYT01000051">
    <property type="protein sequence ID" value="RIA96082.1"/>
    <property type="molecule type" value="Genomic_DNA"/>
</dbReference>
<dbReference type="OrthoDB" id="2437236at2759"/>
<reference evidence="1 2" key="1">
    <citation type="submission" date="2018-06" db="EMBL/GenBank/DDBJ databases">
        <title>Comparative genomics reveals the genomic features of Rhizophagus irregularis, R. cerebriforme, R. diaphanum and Gigaspora rosea, and their symbiotic lifestyle signature.</title>
        <authorList>
            <person name="Morin E."/>
            <person name="San Clemente H."/>
            <person name="Chen E.C.H."/>
            <person name="De La Providencia I."/>
            <person name="Hainaut M."/>
            <person name="Kuo A."/>
            <person name="Kohler A."/>
            <person name="Murat C."/>
            <person name="Tang N."/>
            <person name="Roy S."/>
            <person name="Loubradou J."/>
            <person name="Henrissat B."/>
            <person name="Grigoriev I.V."/>
            <person name="Corradi N."/>
            <person name="Roux C."/>
            <person name="Martin F.M."/>
        </authorList>
    </citation>
    <scope>NUCLEOTIDE SEQUENCE [LARGE SCALE GENOMIC DNA]</scope>
    <source>
        <strain evidence="1 2">DAOM 227022</strain>
    </source>
</reference>